<dbReference type="InterPro" id="IPR025160">
    <property type="entry name" value="AATF"/>
</dbReference>
<protein>
    <recommendedName>
        <fullName evidence="2">Protein BFR2</fullName>
    </recommendedName>
</protein>
<keyword evidence="7" id="KW-1185">Reference proteome</keyword>
<comment type="similarity">
    <text evidence="1">Belongs to the AATF family.</text>
</comment>
<evidence type="ECO:0000256" key="3">
    <source>
        <dbReference type="SAM" id="MobiDB-lite"/>
    </source>
</evidence>
<dbReference type="PANTHER" id="PTHR15565">
    <property type="entry name" value="AATF PROTEIN APOPTOSIS ANTAGONIZING TRANSCRIPTION FACTOR"/>
    <property type="match status" value="1"/>
</dbReference>
<dbReference type="GO" id="GO:0005730">
    <property type="term" value="C:nucleolus"/>
    <property type="evidence" value="ECO:0007669"/>
    <property type="project" value="TreeGrafter"/>
</dbReference>
<evidence type="ECO:0000313" key="7">
    <source>
        <dbReference type="Proteomes" id="UP000191144"/>
    </source>
</evidence>
<dbReference type="PANTHER" id="PTHR15565:SF0">
    <property type="entry name" value="PROTEIN AATF"/>
    <property type="match status" value="1"/>
</dbReference>
<reference evidence="7" key="1">
    <citation type="submission" date="2016-03" db="EMBL/GenBank/DDBJ databases">
        <authorList>
            <person name="Devillers Hugo."/>
        </authorList>
    </citation>
    <scope>NUCLEOTIDE SEQUENCE [LARGE SCALE GENOMIC DNA]</scope>
</reference>
<dbReference type="EMBL" id="LT598480">
    <property type="protein sequence ID" value="SCV03415.1"/>
    <property type="molecule type" value="Genomic_DNA"/>
</dbReference>
<evidence type="ECO:0000313" key="6">
    <source>
        <dbReference type="EMBL" id="SCV03415.1"/>
    </source>
</evidence>
<dbReference type="InterPro" id="IPR039223">
    <property type="entry name" value="AATF/Bfr2"/>
</dbReference>
<dbReference type="InterPro" id="IPR012617">
    <property type="entry name" value="AATF_C"/>
</dbReference>
<feature type="compositionally biased region" description="Polar residues" evidence="3">
    <location>
        <begin position="84"/>
        <end position="95"/>
    </location>
</feature>
<feature type="region of interest" description="Disordered" evidence="3">
    <location>
        <begin position="23"/>
        <end position="158"/>
    </location>
</feature>
<dbReference type="AlphaFoldDB" id="A0A1G4KG01"/>
<organism evidence="6 7">
    <name type="scientific">Lachancea meyersii CBS 8951</name>
    <dbReference type="NCBI Taxonomy" id="1266667"/>
    <lineage>
        <taxon>Eukaryota</taxon>
        <taxon>Fungi</taxon>
        <taxon>Dikarya</taxon>
        <taxon>Ascomycota</taxon>
        <taxon>Saccharomycotina</taxon>
        <taxon>Saccharomycetes</taxon>
        <taxon>Saccharomycetales</taxon>
        <taxon>Saccharomycetaceae</taxon>
        <taxon>Lachancea</taxon>
    </lineage>
</organism>
<feature type="region of interest" description="Disordered" evidence="3">
    <location>
        <begin position="515"/>
        <end position="537"/>
    </location>
</feature>
<evidence type="ECO:0000259" key="5">
    <source>
        <dbReference type="Pfam" id="PF13339"/>
    </source>
</evidence>
<evidence type="ECO:0000256" key="1">
    <source>
        <dbReference type="ARBA" id="ARBA00008966"/>
    </source>
</evidence>
<dbReference type="GO" id="GO:0000462">
    <property type="term" value="P:maturation of SSU-rRNA from tricistronic rRNA transcript (SSU-rRNA, 5.8S rRNA, LSU-rRNA)"/>
    <property type="evidence" value="ECO:0007669"/>
    <property type="project" value="TreeGrafter"/>
</dbReference>
<dbReference type="Proteomes" id="UP000191144">
    <property type="component" value="Chromosome H"/>
</dbReference>
<proteinExistence type="inferred from homology"/>
<gene>
    <name evidence="6" type="ORF">LAME_0H10242G</name>
</gene>
<feature type="domain" description="AATF leucine zipper-containing" evidence="5">
    <location>
        <begin position="185"/>
        <end position="313"/>
    </location>
</feature>
<dbReference type="Pfam" id="PF08164">
    <property type="entry name" value="TRAUB"/>
    <property type="match status" value="1"/>
</dbReference>
<evidence type="ECO:0000259" key="4">
    <source>
        <dbReference type="Pfam" id="PF08164"/>
    </source>
</evidence>
<evidence type="ECO:0000256" key="2">
    <source>
        <dbReference type="ARBA" id="ARBA00013850"/>
    </source>
</evidence>
<feature type="compositionally biased region" description="Acidic residues" evidence="3">
    <location>
        <begin position="96"/>
        <end position="123"/>
    </location>
</feature>
<feature type="compositionally biased region" description="Basic and acidic residues" evidence="3">
    <location>
        <begin position="394"/>
        <end position="409"/>
    </location>
</feature>
<feature type="region of interest" description="Disordered" evidence="3">
    <location>
        <begin position="381"/>
        <end position="409"/>
    </location>
</feature>
<accession>A0A1G4KG01</accession>
<sequence length="537" mass="60396">MAKSLSEQIAAIANKPAVSDYDIEDNERTVFEHQDRSGEDSGNDSEDEKLAKSHYVNVGKSQLRDQGIALRDEKYQGAKGSRNDVFQASSPGSESGSEDVDEDLEESAEKDSAEDEEEEEQESDSGVSMRTDSADEDQSEENSDKEGELPEEDEDTEFKRQRLAEIVRQETKAAASKLSETTHRDAIKGFAILEQHRTFDHVLDARIKLQKALNAANELPLTNLSYEKYLKESSKNGKLISKTMELLEKVMGQLVDFRTSFQATEKISQNESHRETTSSNHKRTFAELCDQSQSLNAQLKEYRNAVLNKWSQKVASASGKSIMSSSKFKAIHQPADVQVENQLADTSRLLKRTRLNRKNVSALGFEEDLEQGNLENFKPLVDSHAENSDNDDLDIPKNYDPRKKDNKTVDTSENAYVFDDEDFYRVLLNDLVDKKIASAQNESSDVSIAMISRSNNKIKKNVDTKASKGRKLNFTVQEPIANYEAPINNGFKWSDEQIDEFCAGLLGQRIDFNEDHESEEEAAENQPVESTGIQIFG</sequence>
<dbReference type="Pfam" id="PF13339">
    <property type="entry name" value="AATF-Che1"/>
    <property type="match status" value="1"/>
</dbReference>
<feature type="compositionally biased region" description="Basic and acidic residues" evidence="3">
    <location>
        <begin position="26"/>
        <end position="39"/>
    </location>
</feature>
<dbReference type="OrthoDB" id="5783963at2759"/>
<feature type="domain" description="Apoptosis-antagonizing transcription factor C-terminal" evidence="4">
    <location>
        <begin position="424"/>
        <end position="506"/>
    </location>
</feature>
<name>A0A1G4KG01_9SACH</name>